<comment type="caution">
    <text evidence="17">The sequence shown here is derived from an EMBL/GenBank/DDBJ whole genome shotgun (WGS) entry which is preliminary data.</text>
</comment>
<comment type="pathway">
    <text evidence="5">Cofactor biosynthesis; tetrahydrofolate biosynthesis; 2-amino-4-hydroxy-6-hydroxymethyl-7,8-dihydropteridine diphosphate from 7,8-dihydroneopterin triphosphate: step 4/4.</text>
</comment>
<dbReference type="PANTHER" id="PTHR20941:SF1">
    <property type="entry name" value="FOLIC ACID SYNTHESIS PROTEIN FOL1"/>
    <property type="match status" value="1"/>
</dbReference>
<dbReference type="InterPro" id="IPR011005">
    <property type="entry name" value="Dihydropteroate_synth-like_sf"/>
</dbReference>
<evidence type="ECO:0000256" key="1">
    <source>
        <dbReference type="ARBA" id="ARBA00000012"/>
    </source>
</evidence>
<dbReference type="InterPro" id="IPR045031">
    <property type="entry name" value="DHP_synth-like"/>
</dbReference>
<sequence>INYPTITSHVEESTYRTVEALSTSVAKIALEKCHVPKITVKIEKPSALIYAQGAGVEVTREQSDFPGKINTNIDSEECLSKVYPARDEHVSILAIGTNLGDRVANIKSALKTFNEHPSCRVVDTLFLYEMPPMYLTEQPPFLNAACKHRKNTGRVTAVRNGPRPIDLDILFYDNMEYKSSTLEIPHPRIQERAFVLKPLCDIAQDFEHPRLFRTCGQLLSQLVYVHPEVEQEILKVMPIGNTLWNWKQKTHIMGILNVTPDSFSDGGLHNTLDSAIEHAGRLIQQGADIIDIGDMSTRVGADEISIDEQVGRVIPVIRALREKGITIPISVDTYRAEVAEQAIEAGADLINDVSGGALDSKMLEMMSKLNVPVCLMHIRGNLKFMDSLIEYKNNNVIADIVEKLSENVKRSATNSEQNLQILRHLPDIVSAENPLKGFPTLVGPSRQGFIGKVADKSEVKQRVWGTAATCSASITGGVNLLRVHDVEEMVDVVKVSDAIWKAKTIETNQSSQ</sequence>
<reference evidence="17 18" key="1">
    <citation type="submission" date="2023-04" db="EMBL/GenBank/DDBJ databases">
        <title>Genome of Basidiobolus ranarum AG-B5.</title>
        <authorList>
            <person name="Stajich J.E."/>
            <person name="Carter-House D."/>
            <person name="Gryganskyi A."/>
        </authorList>
    </citation>
    <scope>NUCLEOTIDE SEQUENCE [LARGE SCALE GENOMIC DNA]</scope>
    <source>
        <strain evidence="17 18">AG-B5</strain>
    </source>
</reference>
<gene>
    <name evidence="17" type="primary">FOL1_2</name>
    <name evidence="17" type="ORF">K7432_016054</name>
</gene>
<evidence type="ECO:0000256" key="9">
    <source>
        <dbReference type="ARBA" id="ARBA00022723"/>
    </source>
</evidence>
<dbReference type="SUPFAM" id="SSF55083">
    <property type="entry name" value="6-hydroxymethyl-7,8-dihydropterin pyrophosphokinase, HPPK"/>
    <property type="match status" value="1"/>
</dbReference>
<evidence type="ECO:0000313" key="17">
    <source>
        <dbReference type="EMBL" id="KAK9680071.1"/>
    </source>
</evidence>
<evidence type="ECO:0000256" key="6">
    <source>
        <dbReference type="ARBA" id="ARBA00009640"/>
    </source>
</evidence>
<dbReference type="NCBIfam" id="TIGR01498">
    <property type="entry name" value="folK"/>
    <property type="match status" value="1"/>
</dbReference>
<dbReference type="Pfam" id="PF01288">
    <property type="entry name" value="HPPK"/>
    <property type="match status" value="1"/>
</dbReference>
<evidence type="ECO:0000256" key="5">
    <source>
        <dbReference type="ARBA" id="ARBA00005051"/>
    </source>
</evidence>
<dbReference type="PROSITE" id="PS00794">
    <property type="entry name" value="HPPK"/>
    <property type="match status" value="1"/>
</dbReference>
<dbReference type="InterPro" id="IPR000489">
    <property type="entry name" value="Pterin-binding_dom"/>
</dbReference>
<feature type="non-terminal residue" evidence="17">
    <location>
        <position position="1"/>
    </location>
</feature>
<dbReference type="CDD" id="cd00483">
    <property type="entry name" value="HPPK"/>
    <property type="match status" value="1"/>
</dbReference>
<dbReference type="Pfam" id="PF00809">
    <property type="entry name" value="Pterin_bind"/>
    <property type="match status" value="1"/>
</dbReference>
<comment type="cofactor">
    <cofactor evidence="3">
        <name>Mg(2+)</name>
        <dbReference type="ChEBI" id="CHEBI:18420"/>
    </cofactor>
</comment>
<evidence type="ECO:0000256" key="2">
    <source>
        <dbReference type="ARBA" id="ARBA00000198"/>
    </source>
</evidence>
<dbReference type="InterPro" id="IPR006390">
    <property type="entry name" value="DHP_synth_dom"/>
</dbReference>
<dbReference type="PANTHER" id="PTHR20941">
    <property type="entry name" value="FOLATE SYNTHESIS PROTEINS"/>
    <property type="match status" value="1"/>
</dbReference>
<dbReference type="InterPro" id="IPR035907">
    <property type="entry name" value="Hppk_sf"/>
</dbReference>
<comment type="similarity">
    <text evidence="7">In the C-terminal section; belongs to the DHPS family.</text>
</comment>
<dbReference type="NCBIfam" id="TIGR01496">
    <property type="entry name" value="DHPS"/>
    <property type="match status" value="1"/>
</dbReference>
<evidence type="ECO:0000256" key="7">
    <source>
        <dbReference type="ARBA" id="ARBA00009951"/>
    </source>
</evidence>
<keyword evidence="15" id="KW-0511">Multifunctional enzyme</keyword>
<keyword evidence="13" id="KW-0460">Magnesium</keyword>
<accession>A0ABR2VM54</accession>
<dbReference type="PROSITE" id="PS00792">
    <property type="entry name" value="DHPS_1"/>
    <property type="match status" value="1"/>
</dbReference>
<keyword evidence="10" id="KW-0547">Nucleotide-binding</keyword>
<evidence type="ECO:0000256" key="12">
    <source>
        <dbReference type="ARBA" id="ARBA00022840"/>
    </source>
</evidence>
<name>A0ABR2VM54_9FUNG</name>
<dbReference type="Gene3D" id="3.20.20.20">
    <property type="entry name" value="Dihydropteroate synthase-like"/>
    <property type="match status" value="2"/>
</dbReference>
<keyword evidence="11" id="KW-0418">Kinase</keyword>
<evidence type="ECO:0000259" key="16">
    <source>
        <dbReference type="PROSITE" id="PS50972"/>
    </source>
</evidence>
<keyword evidence="18" id="KW-1185">Reference proteome</keyword>
<evidence type="ECO:0000313" key="18">
    <source>
        <dbReference type="Proteomes" id="UP001479436"/>
    </source>
</evidence>
<comment type="catalytic activity">
    <reaction evidence="1">
        <text>(7,8-dihydropterin-6-yl)methyl diphosphate + 4-aminobenzoate = 7,8-dihydropteroate + diphosphate</text>
        <dbReference type="Rhea" id="RHEA:19949"/>
        <dbReference type="ChEBI" id="CHEBI:17836"/>
        <dbReference type="ChEBI" id="CHEBI:17839"/>
        <dbReference type="ChEBI" id="CHEBI:33019"/>
        <dbReference type="ChEBI" id="CHEBI:72950"/>
        <dbReference type="EC" id="2.5.1.15"/>
    </reaction>
</comment>
<evidence type="ECO:0000256" key="13">
    <source>
        <dbReference type="ARBA" id="ARBA00022842"/>
    </source>
</evidence>
<comment type="pathway">
    <text evidence="4">Cofactor biosynthesis; tetrahydrofolate biosynthesis; 7,8-dihydrofolate from 2-amino-4-hydroxy-6-hydroxymethyl-7,8-dihydropteridine diphosphate and 4-aminobenzoate: step 1/2.</text>
</comment>
<dbReference type="Gene3D" id="3.30.1130.10">
    <property type="match status" value="1"/>
</dbReference>
<dbReference type="SUPFAM" id="SSF55620">
    <property type="entry name" value="Tetrahydrobiopterin biosynthesis enzymes-like"/>
    <property type="match status" value="1"/>
</dbReference>
<evidence type="ECO:0000256" key="4">
    <source>
        <dbReference type="ARBA" id="ARBA00004763"/>
    </source>
</evidence>
<evidence type="ECO:0000256" key="10">
    <source>
        <dbReference type="ARBA" id="ARBA00022741"/>
    </source>
</evidence>
<evidence type="ECO:0000256" key="11">
    <source>
        <dbReference type="ARBA" id="ARBA00022777"/>
    </source>
</evidence>
<dbReference type="InterPro" id="IPR043133">
    <property type="entry name" value="GTP-CH-I_C/QueF"/>
</dbReference>
<protein>
    <submittedName>
        <fullName evidence="17">Trifunctional dihydropteroate synthetase</fullName>
    </submittedName>
</protein>
<dbReference type="Pfam" id="PF02152">
    <property type="entry name" value="FolB"/>
    <property type="match status" value="1"/>
</dbReference>
<evidence type="ECO:0000256" key="15">
    <source>
        <dbReference type="ARBA" id="ARBA00023268"/>
    </source>
</evidence>
<comment type="catalytic activity">
    <reaction evidence="2">
        <text>6-hydroxymethyl-7,8-dihydropterin + ATP = (7,8-dihydropterin-6-yl)methyl diphosphate + AMP + H(+)</text>
        <dbReference type="Rhea" id="RHEA:11412"/>
        <dbReference type="ChEBI" id="CHEBI:15378"/>
        <dbReference type="ChEBI" id="CHEBI:30616"/>
        <dbReference type="ChEBI" id="CHEBI:44841"/>
        <dbReference type="ChEBI" id="CHEBI:72950"/>
        <dbReference type="ChEBI" id="CHEBI:456215"/>
        <dbReference type="EC" id="2.7.6.3"/>
    </reaction>
</comment>
<evidence type="ECO:0000256" key="14">
    <source>
        <dbReference type="ARBA" id="ARBA00022909"/>
    </source>
</evidence>
<keyword evidence="14" id="KW-0289">Folate biosynthesis</keyword>
<feature type="domain" description="Pterin-binding" evidence="16">
    <location>
        <begin position="250"/>
        <end position="494"/>
    </location>
</feature>
<dbReference type="CDD" id="cd00739">
    <property type="entry name" value="DHPS"/>
    <property type="match status" value="1"/>
</dbReference>
<dbReference type="InterPro" id="IPR000550">
    <property type="entry name" value="Hppk"/>
</dbReference>
<dbReference type="EMBL" id="JASJQH010009318">
    <property type="protein sequence ID" value="KAK9680071.1"/>
    <property type="molecule type" value="Genomic_DNA"/>
</dbReference>
<dbReference type="InterPro" id="IPR006157">
    <property type="entry name" value="FolB_dom"/>
</dbReference>
<dbReference type="Gene3D" id="3.30.70.560">
    <property type="entry name" value="7,8-Dihydro-6-hydroxymethylpterin-pyrophosphokinase HPPK"/>
    <property type="match status" value="2"/>
</dbReference>
<dbReference type="SUPFAM" id="SSF51717">
    <property type="entry name" value="Dihydropteroate synthetase-like"/>
    <property type="match status" value="1"/>
</dbReference>
<keyword evidence="9" id="KW-0479">Metal-binding</keyword>
<evidence type="ECO:0000256" key="3">
    <source>
        <dbReference type="ARBA" id="ARBA00001946"/>
    </source>
</evidence>
<dbReference type="Proteomes" id="UP001479436">
    <property type="component" value="Unassembled WGS sequence"/>
</dbReference>
<proteinExistence type="inferred from homology"/>
<keyword evidence="12" id="KW-0067">ATP-binding</keyword>
<organism evidence="17 18">
    <name type="scientific">Basidiobolus ranarum</name>
    <dbReference type="NCBI Taxonomy" id="34480"/>
    <lineage>
        <taxon>Eukaryota</taxon>
        <taxon>Fungi</taxon>
        <taxon>Fungi incertae sedis</taxon>
        <taxon>Zoopagomycota</taxon>
        <taxon>Entomophthoromycotina</taxon>
        <taxon>Basidiobolomycetes</taxon>
        <taxon>Basidiobolales</taxon>
        <taxon>Basidiobolaceae</taxon>
        <taxon>Basidiobolus</taxon>
    </lineage>
</organism>
<keyword evidence="8" id="KW-0808">Transferase</keyword>
<comment type="similarity">
    <text evidence="6">In the N-terminal section; belongs to the DHNA family.</text>
</comment>
<dbReference type="PROSITE" id="PS50972">
    <property type="entry name" value="PTERIN_BINDING"/>
    <property type="match status" value="1"/>
</dbReference>
<evidence type="ECO:0000256" key="8">
    <source>
        <dbReference type="ARBA" id="ARBA00022679"/>
    </source>
</evidence>